<dbReference type="OrthoDB" id="1476984at2759"/>
<dbReference type="EMBL" id="JAHFXF010000115">
    <property type="protein sequence ID" value="KAG9695976.1"/>
    <property type="molecule type" value="Genomic_DNA"/>
</dbReference>
<comment type="caution">
    <text evidence="2">The sequence shown here is derived from an EMBL/GenBank/DDBJ whole genome shotgun (WGS) entry which is preliminary data.</text>
</comment>
<gene>
    <name evidence="2" type="ORF">KCU76_g4087</name>
</gene>
<dbReference type="InterPro" id="IPR036704">
    <property type="entry name" value="RraA/RraA-like_sf"/>
</dbReference>
<reference evidence="2" key="1">
    <citation type="journal article" date="2021" name="J Fungi (Basel)">
        <title>Virulence traits and population genomics of the black yeast Aureobasidium melanogenum.</title>
        <authorList>
            <person name="Cernosa A."/>
            <person name="Sun X."/>
            <person name="Gostincar C."/>
            <person name="Fang C."/>
            <person name="Gunde-Cimerman N."/>
            <person name="Song Z."/>
        </authorList>
    </citation>
    <scope>NUCLEOTIDE SEQUENCE</scope>
    <source>
        <strain evidence="2">EXF-9911</strain>
    </source>
</reference>
<dbReference type="GO" id="GO:0046872">
    <property type="term" value="F:metal ion binding"/>
    <property type="evidence" value="ECO:0007669"/>
    <property type="project" value="UniProtKB-KW"/>
</dbReference>
<feature type="binding site" evidence="1">
    <location>
        <position position="123"/>
    </location>
    <ligand>
        <name>substrate</name>
    </ligand>
</feature>
<dbReference type="PANTHER" id="PTHR33254">
    <property type="entry name" value="4-HYDROXY-4-METHYL-2-OXOGLUTARATE ALDOLASE 3-RELATED"/>
    <property type="match status" value="1"/>
</dbReference>
<organism evidence="2 3">
    <name type="scientific">Aureobasidium melanogenum</name>
    <name type="common">Aureobasidium pullulans var. melanogenum</name>
    <dbReference type="NCBI Taxonomy" id="46634"/>
    <lineage>
        <taxon>Eukaryota</taxon>
        <taxon>Fungi</taxon>
        <taxon>Dikarya</taxon>
        <taxon>Ascomycota</taxon>
        <taxon>Pezizomycotina</taxon>
        <taxon>Dothideomycetes</taxon>
        <taxon>Dothideomycetidae</taxon>
        <taxon>Dothideales</taxon>
        <taxon>Saccotheciaceae</taxon>
        <taxon>Aureobasidium</taxon>
    </lineage>
</organism>
<dbReference type="CDD" id="cd16841">
    <property type="entry name" value="RraA_family"/>
    <property type="match status" value="1"/>
</dbReference>
<dbReference type="Proteomes" id="UP000779574">
    <property type="component" value="Unassembled WGS sequence"/>
</dbReference>
<evidence type="ECO:0000313" key="2">
    <source>
        <dbReference type="EMBL" id="KAG9695976.1"/>
    </source>
</evidence>
<keyword evidence="1" id="KW-0479">Metal-binding</keyword>
<dbReference type="SUPFAM" id="SSF89562">
    <property type="entry name" value="RraA-like"/>
    <property type="match status" value="1"/>
</dbReference>
<protein>
    <submittedName>
        <fullName evidence="2">RraA-like protein</fullName>
    </submittedName>
</protein>
<dbReference type="GO" id="GO:0008948">
    <property type="term" value="F:oxaloacetate decarboxylase activity"/>
    <property type="evidence" value="ECO:0007669"/>
    <property type="project" value="TreeGrafter"/>
</dbReference>
<keyword evidence="1" id="KW-0460">Magnesium</keyword>
<dbReference type="GO" id="GO:0047443">
    <property type="term" value="F:4-hydroxy-4-methyl-2-oxoglutarate aldolase activity"/>
    <property type="evidence" value="ECO:0007669"/>
    <property type="project" value="TreeGrafter"/>
</dbReference>
<accession>A0A9P8ES31</accession>
<comment type="cofactor">
    <cofactor evidence="1">
        <name>Mg(2+)</name>
        <dbReference type="ChEBI" id="CHEBI:18420"/>
    </cofactor>
</comment>
<reference evidence="2" key="2">
    <citation type="submission" date="2021-08" db="EMBL/GenBank/DDBJ databases">
        <authorList>
            <person name="Gostincar C."/>
            <person name="Sun X."/>
            <person name="Song Z."/>
            <person name="Gunde-Cimerman N."/>
        </authorList>
    </citation>
    <scope>NUCLEOTIDE SEQUENCE</scope>
    <source>
        <strain evidence="2">EXF-9911</strain>
    </source>
</reference>
<sequence length="253" mass="27798">MPPTVPTHVFNALKRFTSCDVGDALVKLNVTYGGYLHGLKMYSPHQQASTTKIFGPAYTVQMVDANDTTSPKPSQHFVDGIQEGQVVFISQPKGFYSACWGGLMSTRAKYLGAQGVVVDGNFRDLNEHREMGFPVSNPIKIHTLRINQSMLTMQIRKTQVFAKATSALGSNTFTRASGLNVAVQFTSETQQRPLTIHPGDLILADLDGVVVVPVEHAEKCLEICEKRFEIDEQTMAALKEGKPMGATLARLRK</sequence>
<feature type="non-terminal residue" evidence="2">
    <location>
        <position position="1"/>
    </location>
</feature>
<evidence type="ECO:0000313" key="3">
    <source>
        <dbReference type="Proteomes" id="UP000779574"/>
    </source>
</evidence>
<dbReference type="InterPro" id="IPR005493">
    <property type="entry name" value="RraA/RraA-like"/>
</dbReference>
<evidence type="ECO:0000256" key="1">
    <source>
        <dbReference type="PIRSR" id="PIRSR605493-1"/>
    </source>
</evidence>
<name>A0A9P8ES31_AURME</name>
<dbReference type="Gene3D" id="3.50.30.40">
    <property type="entry name" value="Ribonuclease E inhibitor RraA/RraA-like"/>
    <property type="match status" value="1"/>
</dbReference>
<feature type="binding site" evidence="1">
    <location>
        <position position="124"/>
    </location>
    <ligand>
        <name>Mg(2+)</name>
        <dbReference type="ChEBI" id="CHEBI:18420"/>
    </ligand>
</feature>
<proteinExistence type="predicted"/>
<dbReference type="PANTHER" id="PTHR33254:SF28">
    <property type="entry name" value="4-HYDROXY-4-METHYL-2-OXOGLUTARATE ALDOLASE"/>
    <property type="match status" value="1"/>
</dbReference>
<dbReference type="Pfam" id="PF03737">
    <property type="entry name" value="RraA-like"/>
    <property type="match status" value="1"/>
</dbReference>
<dbReference type="AlphaFoldDB" id="A0A9P8ES31"/>
<feature type="binding site" evidence="1">
    <location>
        <begin position="101"/>
        <end position="104"/>
    </location>
    <ligand>
        <name>substrate</name>
    </ligand>
</feature>